<dbReference type="GeneID" id="39580870"/>
<sequence length="70" mass="7914">MPSEYSLCKEDLFLPGRERKTEKVWDVRWHASGIILVRRHAIVLSLTTGLMAFCHYGHLVSKATSIGMLG</sequence>
<name>A0A3N2PR44_SODAK</name>
<proteinExistence type="predicted"/>
<organism evidence="1 2">
    <name type="scientific">Sodiomyces alkalinus (strain CBS 110278 / VKM F-3762 / F11)</name>
    <name type="common">Alkaliphilic filamentous fungus</name>
    <dbReference type="NCBI Taxonomy" id="1314773"/>
    <lineage>
        <taxon>Eukaryota</taxon>
        <taxon>Fungi</taxon>
        <taxon>Dikarya</taxon>
        <taxon>Ascomycota</taxon>
        <taxon>Pezizomycotina</taxon>
        <taxon>Sordariomycetes</taxon>
        <taxon>Hypocreomycetidae</taxon>
        <taxon>Glomerellales</taxon>
        <taxon>Plectosphaerellaceae</taxon>
        <taxon>Sodiomyces</taxon>
    </lineage>
</organism>
<gene>
    <name evidence="1" type="ORF">SODALDRAFT_335199</name>
</gene>
<protein>
    <submittedName>
        <fullName evidence="1">Uncharacterized protein</fullName>
    </submittedName>
</protein>
<dbReference type="Proteomes" id="UP000272025">
    <property type="component" value="Unassembled WGS sequence"/>
</dbReference>
<accession>A0A3N2PR44</accession>
<evidence type="ECO:0000313" key="2">
    <source>
        <dbReference type="Proteomes" id="UP000272025"/>
    </source>
</evidence>
<reference evidence="1 2" key="1">
    <citation type="journal article" date="2018" name="Mol. Ecol.">
        <title>The obligate alkalophilic soda-lake fungus Sodiomyces alkalinus has shifted to a protein diet.</title>
        <authorList>
            <person name="Grum-Grzhimaylo A.A."/>
            <person name="Falkoski D.L."/>
            <person name="van den Heuvel J."/>
            <person name="Valero-Jimenez C.A."/>
            <person name="Min B."/>
            <person name="Choi I.G."/>
            <person name="Lipzen A."/>
            <person name="Daum C.G."/>
            <person name="Aanen D.K."/>
            <person name="Tsang A."/>
            <person name="Henrissat B."/>
            <person name="Bilanenko E.N."/>
            <person name="de Vries R.P."/>
            <person name="van Kan J.A.L."/>
            <person name="Grigoriev I.V."/>
            <person name="Debets A.J.M."/>
        </authorList>
    </citation>
    <scope>NUCLEOTIDE SEQUENCE [LARGE SCALE GENOMIC DNA]</scope>
    <source>
        <strain evidence="1 2">F11</strain>
    </source>
</reference>
<keyword evidence="2" id="KW-1185">Reference proteome</keyword>
<dbReference type="RefSeq" id="XP_028464787.1">
    <property type="nucleotide sequence ID" value="XM_028612392.1"/>
</dbReference>
<dbReference type="EMBL" id="ML119058">
    <property type="protein sequence ID" value="ROT36981.1"/>
    <property type="molecule type" value="Genomic_DNA"/>
</dbReference>
<evidence type="ECO:0000313" key="1">
    <source>
        <dbReference type="EMBL" id="ROT36981.1"/>
    </source>
</evidence>
<dbReference type="AlphaFoldDB" id="A0A3N2PR44"/>